<dbReference type="EMBL" id="JAEVLS010000004">
    <property type="protein sequence ID" value="MBM0106959.1"/>
    <property type="molecule type" value="Genomic_DNA"/>
</dbReference>
<evidence type="ECO:0000259" key="1">
    <source>
        <dbReference type="Pfam" id="PF04773"/>
    </source>
</evidence>
<evidence type="ECO:0000313" key="3">
    <source>
        <dbReference type="EMBL" id="MBM0106959.1"/>
    </source>
</evidence>
<dbReference type="Proteomes" id="UP000661077">
    <property type="component" value="Unassembled WGS sequence"/>
</dbReference>
<dbReference type="InterPro" id="IPR012373">
    <property type="entry name" value="Ferrdict_sens_TM"/>
</dbReference>
<dbReference type="PANTHER" id="PTHR30273:SF2">
    <property type="entry name" value="PROTEIN FECR"/>
    <property type="match status" value="1"/>
</dbReference>
<evidence type="ECO:0000259" key="2">
    <source>
        <dbReference type="Pfam" id="PF16220"/>
    </source>
</evidence>
<dbReference type="Gene3D" id="2.60.120.1440">
    <property type="match status" value="1"/>
</dbReference>
<reference evidence="3 4" key="1">
    <citation type="journal article" date="2021" name="Int. J. Syst. Evol. Microbiol.">
        <title>Steroidobacter gossypii sp. nov., isolated from soil of cotton cropping field.</title>
        <authorList>
            <person name="Huang R."/>
            <person name="Yang S."/>
            <person name="Zhen C."/>
            <person name="Liu W."/>
        </authorList>
    </citation>
    <scope>NUCLEOTIDE SEQUENCE [LARGE SCALE GENOMIC DNA]</scope>
    <source>
        <strain evidence="3 4">S1-65</strain>
    </source>
</reference>
<keyword evidence="4" id="KW-1185">Reference proteome</keyword>
<accession>A0ABS1X131</accession>
<dbReference type="Gene3D" id="3.55.50.30">
    <property type="match status" value="1"/>
</dbReference>
<dbReference type="PANTHER" id="PTHR30273">
    <property type="entry name" value="PERIPLASMIC SIGNAL SENSOR AND SIGMA FACTOR ACTIVATOR FECR-RELATED"/>
    <property type="match status" value="1"/>
</dbReference>
<dbReference type="RefSeq" id="WP_203169070.1">
    <property type="nucleotide sequence ID" value="NZ_JAEVLS010000004.1"/>
</dbReference>
<protein>
    <submittedName>
        <fullName evidence="3">FecR domain-containing protein</fullName>
    </submittedName>
</protein>
<feature type="domain" description="FecR N-terminal" evidence="2">
    <location>
        <begin position="16"/>
        <end position="56"/>
    </location>
</feature>
<dbReference type="InterPro" id="IPR032623">
    <property type="entry name" value="FecR_N"/>
</dbReference>
<dbReference type="InterPro" id="IPR006860">
    <property type="entry name" value="FecR"/>
</dbReference>
<sequence>MARPSSARLNAQIYSEAAEWFVNCRSGALDDASRRKFDAWLRQSPQHLSAYLELAAIWDEAPNLDAERRWDEQTLIDEARADQSNVVALSRPATPGGSATSSAPMRWLDASIAAVAIGFAALVWVYLFREPVYVTQIGEQRSIALSDGSTMELNSRSKVRVRYSEHERALELLEGQALFRVAKDAARPFIVTSDGTRVRAVGTQFDVNKKREGTVVTVVEGRVSVLTNVPDARVEAIAVDMPRSMPRLPESGSSGILLAAGEQITVTDTAAKQVTRPDVARALAWTQRQLVFEAATLTEVAEEFNRYNRRQLVLRDPELYEFHISGVFASTDPGALLAFLRERADVHVEETDDAIYLTKDRVVR</sequence>
<proteinExistence type="predicted"/>
<comment type="caution">
    <text evidence="3">The sequence shown here is derived from an EMBL/GenBank/DDBJ whole genome shotgun (WGS) entry which is preliminary data.</text>
</comment>
<gene>
    <name evidence="3" type="ORF">JM946_19660</name>
</gene>
<evidence type="ECO:0000313" key="4">
    <source>
        <dbReference type="Proteomes" id="UP000661077"/>
    </source>
</evidence>
<organism evidence="3 4">
    <name type="scientific">Steroidobacter gossypii</name>
    <dbReference type="NCBI Taxonomy" id="2805490"/>
    <lineage>
        <taxon>Bacteria</taxon>
        <taxon>Pseudomonadati</taxon>
        <taxon>Pseudomonadota</taxon>
        <taxon>Gammaproteobacteria</taxon>
        <taxon>Steroidobacterales</taxon>
        <taxon>Steroidobacteraceae</taxon>
        <taxon>Steroidobacter</taxon>
    </lineage>
</organism>
<dbReference type="Pfam" id="PF16220">
    <property type="entry name" value="DUF4880"/>
    <property type="match status" value="1"/>
</dbReference>
<feature type="domain" description="FecR protein" evidence="1">
    <location>
        <begin position="133"/>
        <end position="223"/>
    </location>
</feature>
<name>A0ABS1X131_9GAMM</name>
<dbReference type="PIRSF" id="PIRSF018266">
    <property type="entry name" value="FecR"/>
    <property type="match status" value="1"/>
</dbReference>
<dbReference type="Pfam" id="PF04773">
    <property type="entry name" value="FecR"/>
    <property type="match status" value="1"/>
</dbReference>